<keyword evidence="5" id="KW-0067">ATP-binding</keyword>
<dbReference type="SUPFAM" id="SSF53244">
    <property type="entry name" value="MurD-like peptide ligases, peptide-binding domain"/>
    <property type="match status" value="1"/>
</dbReference>
<dbReference type="GO" id="GO:0004326">
    <property type="term" value="F:tetrahydrofolylpolyglutamate synthase activity"/>
    <property type="evidence" value="ECO:0007669"/>
    <property type="project" value="InterPro"/>
</dbReference>
<dbReference type="InterPro" id="IPR036615">
    <property type="entry name" value="Mur_ligase_C_dom_sf"/>
</dbReference>
<keyword evidence="4" id="KW-0547">Nucleotide-binding</keyword>
<dbReference type="GO" id="GO:0005739">
    <property type="term" value="C:mitochondrion"/>
    <property type="evidence" value="ECO:0007669"/>
    <property type="project" value="TreeGrafter"/>
</dbReference>
<dbReference type="PANTHER" id="PTHR11136">
    <property type="entry name" value="FOLYLPOLYGLUTAMATE SYNTHASE-RELATED"/>
    <property type="match status" value="1"/>
</dbReference>
<dbReference type="GO" id="GO:0008841">
    <property type="term" value="F:dihydrofolate synthase activity"/>
    <property type="evidence" value="ECO:0007669"/>
    <property type="project" value="TreeGrafter"/>
</dbReference>
<evidence type="ECO:0000256" key="4">
    <source>
        <dbReference type="ARBA" id="ARBA00022741"/>
    </source>
</evidence>
<dbReference type="NCBIfam" id="TIGR01499">
    <property type="entry name" value="folC"/>
    <property type="match status" value="1"/>
</dbReference>
<evidence type="ECO:0000313" key="8">
    <source>
        <dbReference type="EMBL" id="TFK21341.1"/>
    </source>
</evidence>
<dbReference type="OrthoDB" id="5212574at2759"/>
<dbReference type="Proteomes" id="UP000307440">
    <property type="component" value="Unassembled WGS sequence"/>
</dbReference>
<keyword evidence="6" id="KW-0460">Magnesium</keyword>
<name>A0A5C3KLU5_COPMA</name>
<dbReference type="Gene3D" id="3.40.1190.10">
    <property type="entry name" value="Mur-like, catalytic domain"/>
    <property type="match status" value="1"/>
</dbReference>
<feature type="compositionally biased region" description="Low complexity" evidence="7">
    <location>
        <begin position="221"/>
        <end position="235"/>
    </location>
</feature>
<keyword evidence="2 8" id="KW-0436">Ligase</keyword>
<dbReference type="InterPro" id="IPR018109">
    <property type="entry name" value="Folylpolyglutamate_synth_CS"/>
</dbReference>
<dbReference type="EMBL" id="ML210271">
    <property type="protein sequence ID" value="TFK21341.1"/>
    <property type="molecule type" value="Genomic_DNA"/>
</dbReference>
<dbReference type="GO" id="GO:0046872">
    <property type="term" value="F:metal ion binding"/>
    <property type="evidence" value="ECO:0007669"/>
    <property type="project" value="UniProtKB-KW"/>
</dbReference>
<feature type="region of interest" description="Disordered" evidence="7">
    <location>
        <begin position="221"/>
        <end position="244"/>
    </location>
</feature>
<reference evidence="8 9" key="1">
    <citation type="journal article" date="2019" name="Nat. Ecol. Evol.">
        <title>Megaphylogeny resolves global patterns of mushroom evolution.</title>
        <authorList>
            <person name="Varga T."/>
            <person name="Krizsan K."/>
            <person name="Foldi C."/>
            <person name="Dima B."/>
            <person name="Sanchez-Garcia M."/>
            <person name="Sanchez-Ramirez S."/>
            <person name="Szollosi G.J."/>
            <person name="Szarkandi J.G."/>
            <person name="Papp V."/>
            <person name="Albert L."/>
            <person name="Andreopoulos W."/>
            <person name="Angelini C."/>
            <person name="Antonin V."/>
            <person name="Barry K.W."/>
            <person name="Bougher N.L."/>
            <person name="Buchanan P."/>
            <person name="Buyck B."/>
            <person name="Bense V."/>
            <person name="Catcheside P."/>
            <person name="Chovatia M."/>
            <person name="Cooper J."/>
            <person name="Damon W."/>
            <person name="Desjardin D."/>
            <person name="Finy P."/>
            <person name="Geml J."/>
            <person name="Haridas S."/>
            <person name="Hughes K."/>
            <person name="Justo A."/>
            <person name="Karasinski D."/>
            <person name="Kautmanova I."/>
            <person name="Kiss B."/>
            <person name="Kocsube S."/>
            <person name="Kotiranta H."/>
            <person name="LaButti K.M."/>
            <person name="Lechner B.E."/>
            <person name="Liimatainen K."/>
            <person name="Lipzen A."/>
            <person name="Lukacs Z."/>
            <person name="Mihaltcheva S."/>
            <person name="Morgado L.N."/>
            <person name="Niskanen T."/>
            <person name="Noordeloos M.E."/>
            <person name="Ohm R.A."/>
            <person name="Ortiz-Santana B."/>
            <person name="Ovrebo C."/>
            <person name="Racz N."/>
            <person name="Riley R."/>
            <person name="Savchenko A."/>
            <person name="Shiryaev A."/>
            <person name="Soop K."/>
            <person name="Spirin V."/>
            <person name="Szebenyi C."/>
            <person name="Tomsovsky M."/>
            <person name="Tulloss R.E."/>
            <person name="Uehling J."/>
            <person name="Grigoriev I.V."/>
            <person name="Vagvolgyi C."/>
            <person name="Papp T."/>
            <person name="Martin F.M."/>
            <person name="Miettinen O."/>
            <person name="Hibbett D.S."/>
            <person name="Nagy L.G."/>
        </authorList>
    </citation>
    <scope>NUCLEOTIDE SEQUENCE [LARGE SCALE GENOMIC DNA]</scope>
    <source>
        <strain evidence="8 9">CBS 121175</strain>
    </source>
</reference>
<accession>A0A5C3KLU5</accession>
<protein>
    <submittedName>
        <fullName evidence="8">Mur ligase</fullName>
    </submittedName>
</protein>
<dbReference type="Gene3D" id="3.90.190.20">
    <property type="entry name" value="Mur ligase, C-terminal domain"/>
    <property type="match status" value="1"/>
</dbReference>
<dbReference type="STRING" id="230819.A0A5C3KLU5"/>
<dbReference type="GO" id="GO:0005829">
    <property type="term" value="C:cytosol"/>
    <property type="evidence" value="ECO:0007669"/>
    <property type="project" value="TreeGrafter"/>
</dbReference>
<dbReference type="InterPro" id="IPR001645">
    <property type="entry name" value="Folylpolyglutamate_synth"/>
</dbReference>
<dbReference type="InterPro" id="IPR036565">
    <property type="entry name" value="Mur-like_cat_sf"/>
</dbReference>
<organism evidence="8 9">
    <name type="scientific">Coprinopsis marcescibilis</name>
    <name type="common">Agaric fungus</name>
    <name type="synonym">Psathyrella marcescibilis</name>
    <dbReference type="NCBI Taxonomy" id="230819"/>
    <lineage>
        <taxon>Eukaryota</taxon>
        <taxon>Fungi</taxon>
        <taxon>Dikarya</taxon>
        <taxon>Basidiomycota</taxon>
        <taxon>Agaricomycotina</taxon>
        <taxon>Agaricomycetes</taxon>
        <taxon>Agaricomycetidae</taxon>
        <taxon>Agaricales</taxon>
        <taxon>Agaricineae</taxon>
        <taxon>Psathyrellaceae</taxon>
        <taxon>Coprinopsis</taxon>
    </lineage>
</organism>
<gene>
    <name evidence="8" type="ORF">FA15DRAFT_696413</name>
</gene>
<dbReference type="AlphaFoldDB" id="A0A5C3KLU5"/>
<keyword evidence="3" id="KW-0479">Metal-binding</keyword>
<dbReference type="SUPFAM" id="SSF53623">
    <property type="entry name" value="MurD-like peptide ligases, catalytic domain"/>
    <property type="match status" value="1"/>
</dbReference>
<keyword evidence="9" id="KW-1185">Reference proteome</keyword>
<dbReference type="PROSITE" id="PS01011">
    <property type="entry name" value="FOLYLPOLYGLU_SYNT_1"/>
    <property type="match status" value="1"/>
</dbReference>
<dbReference type="UniPathway" id="UPA00850"/>
<evidence type="ECO:0000256" key="3">
    <source>
        <dbReference type="ARBA" id="ARBA00022723"/>
    </source>
</evidence>
<dbReference type="GO" id="GO:0005524">
    <property type="term" value="F:ATP binding"/>
    <property type="evidence" value="ECO:0007669"/>
    <property type="project" value="UniProtKB-KW"/>
</dbReference>
<evidence type="ECO:0000313" key="9">
    <source>
        <dbReference type="Proteomes" id="UP000307440"/>
    </source>
</evidence>
<evidence type="ECO:0000256" key="2">
    <source>
        <dbReference type="ARBA" id="ARBA00022598"/>
    </source>
</evidence>
<dbReference type="PROSITE" id="PS01012">
    <property type="entry name" value="FOLYLPOLYGLU_SYNT_2"/>
    <property type="match status" value="1"/>
</dbReference>
<evidence type="ECO:0000256" key="6">
    <source>
        <dbReference type="ARBA" id="ARBA00022842"/>
    </source>
</evidence>
<evidence type="ECO:0000256" key="1">
    <source>
        <dbReference type="ARBA" id="ARBA00008276"/>
    </source>
</evidence>
<evidence type="ECO:0000256" key="5">
    <source>
        <dbReference type="ARBA" id="ARBA00022840"/>
    </source>
</evidence>
<comment type="similarity">
    <text evidence="1">Belongs to the folylpolyglutamate synthase family.</text>
</comment>
<dbReference type="PANTHER" id="PTHR11136:SF0">
    <property type="entry name" value="DIHYDROFOLATE SYNTHETASE-RELATED"/>
    <property type="match status" value="1"/>
</dbReference>
<evidence type="ECO:0000256" key="7">
    <source>
        <dbReference type="SAM" id="MobiDB-lite"/>
    </source>
</evidence>
<proteinExistence type="inferred from homology"/>
<sequence>MSIDLSLDRLHKFLPLLPIRYSRPTIHIAGTNGKGSVSAILSTILLHASPSFSVGRFNSPHLTKITDCITINDHPIGDETYQETRTQVETLAKESGITITPFEILAVTALQILEASKVDVAVIEVGMGGRLDATNVIPSEHILVSALTTVDLDHQGFLGSTVSEITKEKAAIARQDKPFVLGRQRYPEAERIARRLVEELGGILKPPIMVDTREWDADHSGSSSSFSLGKGDSASFTPPPSQRVEFSMSSLRPELISTAFSLHGAHQLDNLATALGVLDALISSSLKQQVANRITADSVKSALANVRWRGRLNWETLNLSLLVDAETLPVPSTIPVLVDGAHNAGSSQSLSRYLLDHAIPSLPSGSNIHLSYIVATSYSPTKPPRETLLPLFTNLPPSVSSMSVITVSFSPPDGMPWVKPTPVTDMLGALKEISPSIAEVRAMDYDDDPQRQLLQAFRAALADYKRALGRSPHSTNSTPDLHHLIVVAGSLYLVADFYRLLDSIPQPLSSK</sequence>